<dbReference type="RefSeq" id="WP_187593850.1">
    <property type="nucleotide sequence ID" value="NZ_CP060723.1"/>
</dbReference>
<gene>
    <name evidence="1" type="ORF">H9L23_04490</name>
</gene>
<dbReference type="KEGG" id="proe:H9L23_04490"/>
<evidence type="ECO:0000313" key="2">
    <source>
        <dbReference type="Proteomes" id="UP000515806"/>
    </source>
</evidence>
<protein>
    <submittedName>
        <fullName evidence="1">Uncharacterized protein</fullName>
    </submittedName>
</protein>
<sequence length="68" mass="8033">MEPKIRKMAMVGHKYNMNEHDQASQDLNHWLTKSPLERLSSVTFLVGQYLKPGQRMDKTKFKKSTIRK</sequence>
<dbReference type="AlphaFoldDB" id="A0A7G9QJ43"/>
<name>A0A7G9QJ43_9SPHI</name>
<dbReference type="Proteomes" id="UP000515806">
    <property type="component" value="Chromosome"/>
</dbReference>
<accession>A0A7G9QJ43</accession>
<organism evidence="1 2">
    <name type="scientific">Pedobacter roseus</name>
    <dbReference type="NCBI Taxonomy" id="336820"/>
    <lineage>
        <taxon>Bacteria</taxon>
        <taxon>Pseudomonadati</taxon>
        <taxon>Bacteroidota</taxon>
        <taxon>Sphingobacteriia</taxon>
        <taxon>Sphingobacteriales</taxon>
        <taxon>Sphingobacteriaceae</taxon>
        <taxon>Pedobacter</taxon>
    </lineage>
</organism>
<reference evidence="1 2" key="1">
    <citation type="submission" date="2020-08" db="EMBL/GenBank/DDBJ databases">
        <title>Genome sequence of Pedobacter roseus KACC 11594T.</title>
        <authorList>
            <person name="Hyun D.-W."/>
            <person name="Bae J.-W."/>
        </authorList>
    </citation>
    <scope>NUCLEOTIDE SEQUENCE [LARGE SCALE GENOMIC DNA]</scope>
    <source>
        <strain evidence="1 2">KACC 11594</strain>
    </source>
</reference>
<proteinExistence type="predicted"/>
<keyword evidence="2" id="KW-1185">Reference proteome</keyword>
<dbReference type="EMBL" id="CP060723">
    <property type="protein sequence ID" value="QNN43368.1"/>
    <property type="molecule type" value="Genomic_DNA"/>
</dbReference>
<evidence type="ECO:0000313" key="1">
    <source>
        <dbReference type="EMBL" id="QNN43368.1"/>
    </source>
</evidence>